<dbReference type="Proteomes" id="UP000000245">
    <property type="component" value="Chromosome"/>
</dbReference>
<dbReference type="HOGENOM" id="CLU_1393681_0_0_5"/>
<dbReference type="eggNOG" id="ENOG502ZT99">
    <property type="taxonomic scope" value="Bacteria"/>
</dbReference>
<organism evidence="1 2">
    <name type="scientific">Acidiphilium cryptum (strain JF-5)</name>
    <dbReference type="NCBI Taxonomy" id="349163"/>
    <lineage>
        <taxon>Bacteria</taxon>
        <taxon>Pseudomonadati</taxon>
        <taxon>Pseudomonadota</taxon>
        <taxon>Alphaproteobacteria</taxon>
        <taxon>Acetobacterales</taxon>
        <taxon>Acidocellaceae</taxon>
        <taxon>Acidiphilium</taxon>
    </lineage>
</organism>
<dbReference type="KEGG" id="acr:Acry_1499"/>
<name>A5FYM5_ACICJ</name>
<dbReference type="PROSITE" id="PS51257">
    <property type="entry name" value="PROKAR_LIPOPROTEIN"/>
    <property type="match status" value="1"/>
</dbReference>
<protein>
    <recommendedName>
        <fullName evidence="3">Lipoprotein</fullName>
    </recommendedName>
</protein>
<dbReference type="AlphaFoldDB" id="A5FYM5"/>
<dbReference type="RefSeq" id="WP_011942289.1">
    <property type="nucleotide sequence ID" value="NC_009484.1"/>
</dbReference>
<evidence type="ECO:0008006" key="3">
    <source>
        <dbReference type="Google" id="ProtNLM"/>
    </source>
</evidence>
<keyword evidence="2" id="KW-1185">Reference proteome</keyword>
<gene>
    <name evidence="1" type="ordered locus">Acry_1499</name>
</gene>
<sequence>MHQAIRSSLFIGLVSLGLSGCALETPPPSTGYLPANAFDGRVIGEDPAIAATNEARWSFTHPKAMQGRPAEMALAVASLDAMAGQFATGGRWVSMNSLAKLQMLRARRAVRAVLGIRPGTPSQTVINSMVTISLALRHGNRPAALAAAKGAEFTLPPPRTLSILAHFPPVPIAAEATTFASRYLFPGGGGPFFLR</sequence>
<evidence type="ECO:0000313" key="1">
    <source>
        <dbReference type="EMBL" id="ABQ30707.1"/>
    </source>
</evidence>
<evidence type="ECO:0000313" key="2">
    <source>
        <dbReference type="Proteomes" id="UP000000245"/>
    </source>
</evidence>
<reference evidence="1 2" key="1">
    <citation type="submission" date="2007-05" db="EMBL/GenBank/DDBJ databases">
        <title>Complete sequence of chromosome of Acidiphilium cryptum JF-5.</title>
        <authorList>
            <consortium name="US DOE Joint Genome Institute"/>
            <person name="Copeland A."/>
            <person name="Lucas S."/>
            <person name="Lapidus A."/>
            <person name="Barry K."/>
            <person name="Detter J.C."/>
            <person name="Glavina del Rio T."/>
            <person name="Hammon N."/>
            <person name="Israni S."/>
            <person name="Dalin E."/>
            <person name="Tice H."/>
            <person name="Pitluck S."/>
            <person name="Sims D."/>
            <person name="Brettin T."/>
            <person name="Bruce D."/>
            <person name="Han C."/>
            <person name="Schmutz J."/>
            <person name="Larimer F."/>
            <person name="Land M."/>
            <person name="Hauser L."/>
            <person name="Kyrpides N."/>
            <person name="Kim E."/>
            <person name="Magnuson T."/>
            <person name="Richardson P."/>
        </authorList>
    </citation>
    <scope>NUCLEOTIDE SEQUENCE [LARGE SCALE GENOMIC DNA]</scope>
    <source>
        <strain evidence="1 2">JF-5</strain>
    </source>
</reference>
<dbReference type="EMBL" id="CP000697">
    <property type="protein sequence ID" value="ABQ30707.1"/>
    <property type="molecule type" value="Genomic_DNA"/>
</dbReference>
<dbReference type="STRING" id="349163.Acry_1499"/>
<proteinExistence type="predicted"/>
<accession>A5FYM5</accession>